<dbReference type="InterPro" id="IPR008471">
    <property type="entry name" value="MnmC-like_methylTransf"/>
</dbReference>
<dbReference type="HOGENOM" id="CLU_061971_0_0_7"/>
<evidence type="ECO:0000259" key="1">
    <source>
        <dbReference type="Pfam" id="PF05430"/>
    </source>
</evidence>
<keyword evidence="3" id="KW-1185">Reference proteome</keyword>
<dbReference type="AlphaFoldDB" id="Q7MSG3"/>
<dbReference type="Gene3D" id="3.40.50.150">
    <property type="entry name" value="Vaccinia Virus protein VP39"/>
    <property type="match status" value="1"/>
</dbReference>
<dbReference type="RefSeq" id="WP_011138400.1">
    <property type="nucleotide sequence ID" value="NC_005090.1"/>
</dbReference>
<dbReference type="Pfam" id="PF05430">
    <property type="entry name" value="Methyltransf_30"/>
    <property type="match status" value="1"/>
</dbReference>
<evidence type="ECO:0000313" key="3">
    <source>
        <dbReference type="Proteomes" id="UP000000422"/>
    </source>
</evidence>
<reference evidence="2 3" key="1">
    <citation type="journal article" date="2003" name="Proc. Natl. Acad. Sci. U.S.A.">
        <title>Complete genome sequence and analysis of Wolinella succinogenes.</title>
        <authorList>
            <person name="Baar C."/>
            <person name="Eppinger M."/>
            <person name="Raddatz G."/>
            <person name="Simon JM."/>
            <person name="Lanz C."/>
            <person name="Klimmek O."/>
            <person name="Nandakumar R."/>
            <person name="Gross R."/>
            <person name="Rosinus A."/>
            <person name="Keller H."/>
            <person name="Jagtap P."/>
            <person name="Linke B."/>
            <person name="Meyer F."/>
            <person name="Lederer H."/>
            <person name="Schuster S.C."/>
        </authorList>
    </citation>
    <scope>NUCLEOTIDE SEQUENCE [LARGE SCALE GENOMIC DNA]</scope>
    <source>
        <strain evidence="3">ATCC 29543 / DSM 1740 / CCUG 13145 / JCM 31913 / LMG 7466 / NCTC 11488 / FDC 602W</strain>
    </source>
</reference>
<sequence>MNLKPILTGDDSPTLFSERFGEHYHSTSMGAHSESLHKHILPPLLVHPEWLNRSKIKILDICFGLGYNTLATLALYRQKGFKGIIEVHSPEMDEELLEGLLYFDYPLELGETRSFLYELIRKKRVERDGVILELFVGDAREYLRMLEGGFDIVYQDAFSPVKNPLLWTVDYFSDLRAILAEEGVVTTYTQSSAVRYSAYLAGFQVYAYENGIDRGGTLFSPSSLPLKRINLEEKRLNNPSLKALRDEDYCVN</sequence>
<dbReference type="InterPro" id="IPR029063">
    <property type="entry name" value="SAM-dependent_MTases_sf"/>
</dbReference>
<dbReference type="EMBL" id="BX571658">
    <property type="protein sequence ID" value="CAE09600.1"/>
    <property type="molecule type" value="Genomic_DNA"/>
</dbReference>
<name>Q7MSG3_WOLSU</name>
<dbReference type="KEGG" id="wsu:WS0458"/>
<dbReference type="PANTHER" id="PTHR39963">
    <property type="entry name" value="SLL0983 PROTEIN"/>
    <property type="match status" value="1"/>
</dbReference>
<protein>
    <recommendedName>
        <fullName evidence="1">MnmC-like methyltransferase domain-containing protein</fullName>
    </recommendedName>
</protein>
<dbReference type="eggNOG" id="COG4121">
    <property type="taxonomic scope" value="Bacteria"/>
</dbReference>
<organism evidence="3">
    <name type="scientific">Wolinella succinogenes (strain ATCC 29543 / DSM 1740 / CCUG 13145 / JCM 31913 / LMG 7466 / NCTC 11488 / FDC 602W)</name>
    <name type="common">Vibrio succinogenes</name>
    <dbReference type="NCBI Taxonomy" id="273121"/>
    <lineage>
        <taxon>Bacteria</taxon>
        <taxon>Pseudomonadati</taxon>
        <taxon>Campylobacterota</taxon>
        <taxon>Epsilonproteobacteria</taxon>
        <taxon>Campylobacterales</taxon>
        <taxon>Helicobacteraceae</taxon>
        <taxon>Wolinella</taxon>
    </lineage>
</organism>
<dbReference type="GO" id="GO:0016645">
    <property type="term" value="F:oxidoreductase activity, acting on the CH-NH group of donors"/>
    <property type="evidence" value="ECO:0007669"/>
    <property type="project" value="InterPro"/>
</dbReference>
<dbReference type="STRING" id="273121.WS0458"/>
<proteinExistence type="predicted"/>
<evidence type="ECO:0000313" key="2">
    <source>
        <dbReference type="EMBL" id="CAE09600.1"/>
    </source>
</evidence>
<accession>Q7MSG3</accession>
<feature type="domain" description="MnmC-like methyltransferase" evidence="1">
    <location>
        <begin position="118"/>
        <end position="206"/>
    </location>
</feature>
<gene>
    <name evidence="2" type="ordered locus">WS0458</name>
</gene>
<dbReference type="SUPFAM" id="SSF53335">
    <property type="entry name" value="S-adenosyl-L-methionine-dependent methyltransferases"/>
    <property type="match status" value="1"/>
</dbReference>
<dbReference type="Proteomes" id="UP000000422">
    <property type="component" value="Chromosome"/>
</dbReference>
<dbReference type="PANTHER" id="PTHR39963:SF1">
    <property type="entry name" value="MNMC-LIKE METHYLTRANSFERASE DOMAIN-CONTAINING PROTEIN"/>
    <property type="match status" value="1"/>
</dbReference>